<organism evidence="5 6">
    <name type="scientific">Pseudoxanthomonas composti</name>
    <dbReference type="NCBI Taxonomy" id="2137479"/>
    <lineage>
        <taxon>Bacteria</taxon>
        <taxon>Pseudomonadati</taxon>
        <taxon>Pseudomonadota</taxon>
        <taxon>Gammaproteobacteria</taxon>
        <taxon>Lysobacterales</taxon>
        <taxon>Lysobacteraceae</taxon>
        <taxon>Pseudoxanthomonas</taxon>
    </lineage>
</organism>
<sequence>MSAPQLRPVCSHDGPALVAAHRASRALHRGWVTPCLDMAGFELWFARVVRGELVSLLATAQIETSAGAGPAEVIVGVCNFSQIVLGNFCSAYLGYYACEPAAGRGLMTPVLRMATRYGFTQLGLHRIEANIQPDNLRSRALVQRVGFRREGYSPRYLKIEGQWRDHERWALLADDPA</sequence>
<feature type="domain" description="N-acetyltransferase" evidence="4">
    <location>
        <begin position="4"/>
        <end position="174"/>
    </location>
</feature>
<dbReference type="AlphaFoldDB" id="A0A4Q1JUC2"/>
<reference evidence="5 6" key="1">
    <citation type="submission" date="2019-01" db="EMBL/GenBank/DDBJ databases">
        <title>Pseudoxanthomonas composti sp. nov., isolated from compost.</title>
        <authorList>
            <person name="Yang G."/>
        </authorList>
    </citation>
    <scope>NUCLEOTIDE SEQUENCE [LARGE SCALE GENOMIC DNA]</scope>
    <source>
        <strain evidence="5 6">GSS15</strain>
    </source>
</reference>
<dbReference type="OrthoDB" id="9801656at2"/>
<evidence type="ECO:0000313" key="5">
    <source>
        <dbReference type="EMBL" id="RXR05292.1"/>
    </source>
</evidence>
<evidence type="ECO:0000256" key="2">
    <source>
        <dbReference type="ARBA" id="ARBA00023315"/>
    </source>
</evidence>
<evidence type="ECO:0000256" key="1">
    <source>
        <dbReference type="ARBA" id="ARBA00022679"/>
    </source>
</evidence>
<dbReference type="InterPro" id="IPR000182">
    <property type="entry name" value="GNAT_dom"/>
</dbReference>
<dbReference type="SUPFAM" id="SSF55729">
    <property type="entry name" value="Acyl-CoA N-acyltransferases (Nat)"/>
    <property type="match status" value="1"/>
</dbReference>
<name>A0A4Q1JUC2_9GAMM</name>
<comment type="caution">
    <text evidence="5">The sequence shown here is derived from an EMBL/GenBank/DDBJ whole genome shotgun (WGS) entry which is preliminary data.</text>
</comment>
<dbReference type="PANTHER" id="PTHR43792">
    <property type="entry name" value="GNAT FAMILY, PUTATIVE (AFU_ORTHOLOGUE AFUA_3G00765)-RELATED-RELATED"/>
    <property type="match status" value="1"/>
</dbReference>
<dbReference type="InterPro" id="IPR051531">
    <property type="entry name" value="N-acetyltransferase"/>
</dbReference>
<keyword evidence="2" id="KW-0012">Acyltransferase</keyword>
<dbReference type="PROSITE" id="PS51186">
    <property type="entry name" value="GNAT"/>
    <property type="match status" value="1"/>
</dbReference>
<dbReference type="Gene3D" id="3.40.630.30">
    <property type="match status" value="1"/>
</dbReference>
<keyword evidence="6" id="KW-1185">Reference proteome</keyword>
<dbReference type="GO" id="GO:0008999">
    <property type="term" value="F:protein-N-terminal-alanine acetyltransferase activity"/>
    <property type="evidence" value="ECO:0007669"/>
    <property type="project" value="TreeGrafter"/>
</dbReference>
<dbReference type="EMBL" id="SAWZ01000005">
    <property type="protein sequence ID" value="RXR05292.1"/>
    <property type="molecule type" value="Genomic_DNA"/>
</dbReference>
<dbReference type="Proteomes" id="UP000289784">
    <property type="component" value="Unassembled WGS sequence"/>
</dbReference>
<comment type="similarity">
    <text evidence="3">Belongs to the acetyltransferase family. RimJ subfamily.</text>
</comment>
<proteinExistence type="inferred from homology"/>
<dbReference type="PANTHER" id="PTHR43792:SF8">
    <property type="entry name" value="[RIBOSOMAL PROTEIN US5]-ALANINE N-ACETYLTRANSFERASE"/>
    <property type="match status" value="1"/>
</dbReference>
<keyword evidence="1 5" id="KW-0808">Transferase</keyword>
<dbReference type="Pfam" id="PF13302">
    <property type="entry name" value="Acetyltransf_3"/>
    <property type="match status" value="1"/>
</dbReference>
<dbReference type="RefSeq" id="WP_129471296.1">
    <property type="nucleotide sequence ID" value="NZ_SAWZ01000005.1"/>
</dbReference>
<dbReference type="GO" id="GO:0005737">
    <property type="term" value="C:cytoplasm"/>
    <property type="evidence" value="ECO:0007669"/>
    <property type="project" value="TreeGrafter"/>
</dbReference>
<dbReference type="InterPro" id="IPR016181">
    <property type="entry name" value="Acyl_CoA_acyltransferase"/>
</dbReference>
<gene>
    <name evidence="5" type="ORF">EPA99_11160</name>
</gene>
<protein>
    <submittedName>
        <fullName evidence="5">GNAT family N-acetyltransferase</fullName>
    </submittedName>
</protein>
<evidence type="ECO:0000256" key="3">
    <source>
        <dbReference type="ARBA" id="ARBA00038502"/>
    </source>
</evidence>
<evidence type="ECO:0000259" key="4">
    <source>
        <dbReference type="PROSITE" id="PS51186"/>
    </source>
</evidence>
<evidence type="ECO:0000313" key="6">
    <source>
        <dbReference type="Proteomes" id="UP000289784"/>
    </source>
</evidence>
<accession>A0A4Q1JUC2</accession>